<feature type="transmembrane region" description="Helical" evidence="1">
    <location>
        <begin position="98"/>
        <end position="121"/>
    </location>
</feature>
<gene>
    <name evidence="2" type="ORF">SAMN02745120_2557</name>
</gene>
<feature type="transmembrane region" description="Helical" evidence="1">
    <location>
        <begin position="141"/>
        <end position="161"/>
    </location>
</feature>
<dbReference type="RefSeq" id="WP_079590315.1">
    <property type="nucleotide sequence ID" value="NZ_FUYN01000006.1"/>
</dbReference>
<feature type="transmembrane region" description="Helical" evidence="1">
    <location>
        <begin position="182"/>
        <end position="207"/>
    </location>
</feature>
<evidence type="ECO:0000313" key="3">
    <source>
        <dbReference type="Proteomes" id="UP000243406"/>
    </source>
</evidence>
<evidence type="ECO:0008006" key="4">
    <source>
        <dbReference type="Google" id="ProtNLM"/>
    </source>
</evidence>
<feature type="transmembrane region" description="Helical" evidence="1">
    <location>
        <begin position="12"/>
        <end position="31"/>
    </location>
</feature>
<keyword evidence="1" id="KW-0472">Membrane</keyword>
<feature type="transmembrane region" description="Helical" evidence="1">
    <location>
        <begin position="43"/>
        <end position="68"/>
    </location>
</feature>
<proteinExistence type="predicted"/>
<feature type="transmembrane region" description="Helical" evidence="1">
    <location>
        <begin position="236"/>
        <end position="258"/>
    </location>
</feature>
<dbReference type="OrthoDB" id="9816138at2"/>
<keyword evidence="3" id="KW-1185">Reference proteome</keyword>
<evidence type="ECO:0000313" key="2">
    <source>
        <dbReference type="EMBL" id="SKB65792.1"/>
    </source>
</evidence>
<dbReference type="Proteomes" id="UP000243406">
    <property type="component" value="Unassembled WGS sequence"/>
</dbReference>
<keyword evidence="1" id="KW-0812">Transmembrane</keyword>
<keyword evidence="1" id="KW-1133">Transmembrane helix</keyword>
<evidence type="ECO:0000256" key="1">
    <source>
        <dbReference type="SAM" id="Phobius"/>
    </source>
</evidence>
<dbReference type="EMBL" id="FUYN01000006">
    <property type="protein sequence ID" value="SKB65792.1"/>
    <property type="molecule type" value="Genomic_DNA"/>
</dbReference>
<dbReference type="AlphaFoldDB" id="A0A1T5D265"/>
<name>A0A1T5D265_9FIRM</name>
<reference evidence="3" key="1">
    <citation type="submission" date="2017-02" db="EMBL/GenBank/DDBJ databases">
        <authorList>
            <person name="Varghese N."/>
            <person name="Submissions S."/>
        </authorList>
    </citation>
    <scope>NUCLEOTIDE SEQUENCE [LARGE SCALE GENOMIC DNA]</scope>
    <source>
        <strain evidence="3">ATCC 35199</strain>
    </source>
</reference>
<accession>A0A1T5D265</accession>
<protein>
    <recommendedName>
        <fullName evidence="4">ABC-2 family transporter protein</fullName>
    </recommendedName>
</protein>
<organism evidence="2 3">
    <name type="scientific">Acetoanaerobium noterae</name>
    <dbReference type="NCBI Taxonomy" id="745369"/>
    <lineage>
        <taxon>Bacteria</taxon>
        <taxon>Bacillati</taxon>
        <taxon>Bacillota</taxon>
        <taxon>Clostridia</taxon>
        <taxon>Peptostreptococcales</taxon>
        <taxon>Filifactoraceae</taxon>
        <taxon>Acetoanaerobium</taxon>
    </lineage>
</organism>
<sequence length="270" mass="30663">MLSKLLKYEFKSTSRIFLPIYAAILILSILTSLKTTNPGSEDLLSVLFPTILGLTFTGLLIMTLIMVVKRFDTNLLSDEGYLMFTLPVKITDLINSKLALSVFWAVTSTILFGLSMTIIFFRDIEFARMFDEISKVFSQVPNAGILTILIIAIMLLVYINLLLKIYTSLSIAQAFSITGSRIFGGVLVFIGIEIGLNVIQTMIMFIASKSQWLENYFEKLSIMMSSPNWEYLYPHYPVIFLSIITVILLLVNTAFYYATHYFLKNKLNLE</sequence>